<dbReference type="OrthoDB" id="9764016at2"/>
<dbReference type="InterPro" id="IPR003347">
    <property type="entry name" value="JmjC_dom"/>
</dbReference>
<dbReference type="Gene3D" id="2.60.120.650">
    <property type="entry name" value="Cupin"/>
    <property type="match status" value="1"/>
</dbReference>
<gene>
    <name evidence="2" type="ORF">CAP_7686</name>
</gene>
<dbReference type="EMBL" id="ASRX01000069">
    <property type="protein sequence ID" value="EYF01918.1"/>
    <property type="molecule type" value="Genomic_DNA"/>
</dbReference>
<dbReference type="Proteomes" id="UP000019678">
    <property type="component" value="Unassembled WGS sequence"/>
</dbReference>
<dbReference type="AlphaFoldDB" id="A0A017SY77"/>
<sequence length="399" mass="43573">MDSVLAALVQPMTSEEFLGGFPDTFFVHHGQLDRFEAIASLPELNDVRTLVQGFNDPVSVWLPDEDALEQRTYGKLLRAPDTLDHYDRGALLQFNKVERWVPGLEPVLRGLEQGLGIPVGSATCSLFASTVGGRVLPHFDTDPAFSVQLRGSKRWWVAPQSVIEQPLHNHVSGTAANMIAEYHEGALPPGMPEDAREVEMTPGSVLFLPRGYMHATRSHADSLAVTFDLQFSSYAQTLTRQLTRELHKLARWRRPLLDQGAASRAELEALLAEAKRALDGPEFAPAALFDSLTPALLPGPRRSYQRGAAAVEVRAVGAGKETGWQVAVTDPRLGRTDIEIPAELVSLCRWMASRDRPFGDRDLLASATGLQRIDVQSILGAFLESGVLVTVDAEAAGGR</sequence>
<dbReference type="STRING" id="1192034.CAP_7686"/>
<keyword evidence="3" id="KW-1185">Reference proteome</keyword>
<dbReference type="eggNOG" id="COG2850">
    <property type="taxonomic scope" value="Bacteria"/>
</dbReference>
<evidence type="ECO:0000259" key="1">
    <source>
        <dbReference type="PROSITE" id="PS51184"/>
    </source>
</evidence>
<feature type="domain" description="JmjC" evidence="1">
    <location>
        <begin position="86"/>
        <end position="246"/>
    </location>
</feature>
<dbReference type="Pfam" id="PF08007">
    <property type="entry name" value="JmjC_2"/>
    <property type="match status" value="1"/>
</dbReference>
<comment type="caution">
    <text evidence="2">The sequence shown here is derived from an EMBL/GenBank/DDBJ whole genome shotgun (WGS) entry which is preliminary data.</text>
</comment>
<dbReference type="PROSITE" id="PS51184">
    <property type="entry name" value="JMJC"/>
    <property type="match status" value="1"/>
</dbReference>
<accession>A0A017SY77</accession>
<dbReference type="SUPFAM" id="SSF51197">
    <property type="entry name" value="Clavaminate synthase-like"/>
    <property type="match status" value="1"/>
</dbReference>
<organism evidence="2 3">
    <name type="scientific">Chondromyces apiculatus DSM 436</name>
    <dbReference type="NCBI Taxonomy" id="1192034"/>
    <lineage>
        <taxon>Bacteria</taxon>
        <taxon>Pseudomonadati</taxon>
        <taxon>Myxococcota</taxon>
        <taxon>Polyangia</taxon>
        <taxon>Polyangiales</taxon>
        <taxon>Polyangiaceae</taxon>
        <taxon>Chondromyces</taxon>
    </lineage>
</organism>
<evidence type="ECO:0000313" key="3">
    <source>
        <dbReference type="Proteomes" id="UP000019678"/>
    </source>
</evidence>
<proteinExistence type="predicted"/>
<reference evidence="2 3" key="1">
    <citation type="submission" date="2013-05" db="EMBL/GenBank/DDBJ databases">
        <title>Genome assembly of Chondromyces apiculatus DSM 436.</title>
        <authorList>
            <person name="Sharma G."/>
            <person name="Khatri I."/>
            <person name="Kaur C."/>
            <person name="Mayilraj S."/>
            <person name="Subramanian S."/>
        </authorList>
    </citation>
    <scope>NUCLEOTIDE SEQUENCE [LARGE SCALE GENOMIC DNA]</scope>
    <source>
        <strain evidence="2 3">DSM 436</strain>
    </source>
</reference>
<name>A0A017SY77_9BACT</name>
<protein>
    <recommendedName>
        <fullName evidence="1">JmjC domain-containing protein</fullName>
    </recommendedName>
</protein>
<evidence type="ECO:0000313" key="2">
    <source>
        <dbReference type="EMBL" id="EYF01918.1"/>
    </source>
</evidence>
<dbReference type="RefSeq" id="WP_044248513.1">
    <property type="nucleotide sequence ID" value="NZ_ASRX01000069.1"/>
</dbReference>